<reference evidence="1 2" key="1">
    <citation type="submission" date="2014-01" db="EMBL/GenBank/DDBJ databases">
        <title>Plasmidome dynamics in the species complex Clostridium novyi sensu lato converts strains of independent lineages into distinctly different pathogens.</title>
        <authorList>
            <person name="Skarin H."/>
            <person name="Segerman B."/>
        </authorList>
    </citation>
    <scope>NUCLEOTIDE SEQUENCE [LARGE SCALE GENOMIC DNA]</scope>
    <source>
        <strain evidence="1 2">4570</strain>
    </source>
</reference>
<protein>
    <submittedName>
        <fullName evidence="1">Uncharacterized protein</fullName>
    </submittedName>
</protein>
<dbReference type="EMBL" id="JDRX01000006">
    <property type="protein sequence ID" value="KGN02646.1"/>
    <property type="molecule type" value="Genomic_DNA"/>
</dbReference>
<evidence type="ECO:0000313" key="2">
    <source>
        <dbReference type="Proteomes" id="UP000030016"/>
    </source>
</evidence>
<accession>A0AA88ZP57</accession>
<dbReference type="RefSeq" id="WP_039249240.1">
    <property type="nucleotide sequence ID" value="NZ_JDRX01000006.1"/>
</dbReference>
<proteinExistence type="predicted"/>
<name>A0AA88ZP57_CLONO</name>
<sequence length="70" mass="8560">MIWNYSRFFAEDVKGNIPNYIKLANALYYYPDETRKKLQQIESNYENDKVLFEDIVKFKSNEEVEKFFFS</sequence>
<dbReference type="Proteomes" id="UP000030016">
    <property type="component" value="Unassembled WGS sequence"/>
</dbReference>
<comment type="caution">
    <text evidence="1">The sequence shown here is derived from an EMBL/GenBank/DDBJ whole genome shotgun (WGS) entry which is preliminary data.</text>
</comment>
<dbReference type="AlphaFoldDB" id="A0AA88ZP57"/>
<evidence type="ECO:0000313" key="1">
    <source>
        <dbReference type="EMBL" id="KGN02646.1"/>
    </source>
</evidence>
<organism evidence="1 2">
    <name type="scientific">Clostridium novyi A str. 4570</name>
    <dbReference type="NCBI Taxonomy" id="1444290"/>
    <lineage>
        <taxon>Bacteria</taxon>
        <taxon>Bacillati</taxon>
        <taxon>Bacillota</taxon>
        <taxon>Clostridia</taxon>
        <taxon>Eubacteriales</taxon>
        <taxon>Clostridiaceae</taxon>
        <taxon>Clostridium</taxon>
    </lineage>
</organism>
<gene>
    <name evidence="1" type="ORF">Z969_03925</name>
</gene>